<dbReference type="GO" id="GO:0045087">
    <property type="term" value="P:innate immune response"/>
    <property type="evidence" value="ECO:0007669"/>
    <property type="project" value="InterPro"/>
</dbReference>
<accession>A0A6J1VWD2</accession>
<dbReference type="GO" id="GO:0031666">
    <property type="term" value="P:positive regulation of lipopolysaccharide-mediated signaling pathway"/>
    <property type="evidence" value="ECO:0007669"/>
    <property type="project" value="TreeGrafter"/>
</dbReference>
<dbReference type="SUPFAM" id="SSF81296">
    <property type="entry name" value="E set domains"/>
    <property type="match status" value="1"/>
</dbReference>
<dbReference type="PANTHER" id="PTHR15218">
    <property type="entry name" value="MD-1, MD-2 - RELATED"/>
    <property type="match status" value="1"/>
</dbReference>
<dbReference type="InterPro" id="IPR014756">
    <property type="entry name" value="Ig_E-set"/>
</dbReference>
<dbReference type="RefSeq" id="XP_026547380.1">
    <property type="nucleotide sequence ID" value="XM_026691595.1"/>
</dbReference>
<dbReference type="GO" id="GO:0001875">
    <property type="term" value="F:lipopolysaccharide immune receptor activity"/>
    <property type="evidence" value="ECO:0007669"/>
    <property type="project" value="TreeGrafter"/>
</dbReference>
<dbReference type="GO" id="GO:0035662">
    <property type="term" value="F:Toll-like receptor 4 binding"/>
    <property type="evidence" value="ECO:0007669"/>
    <property type="project" value="InterPro"/>
</dbReference>
<dbReference type="Proteomes" id="UP000504612">
    <property type="component" value="Unplaced"/>
</dbReference>
<dbReference type="CTD" id="23643"/>
<organism evidence="1 2">
    <name type="scientific">Notechis scutatus</name>
    <name type="common">mainland tiger snake</name>
    <dbReference type="NCBI Taxonomy" id="8663"/>
    <lineage>
        <taxon>Eukaryota</taxon>
        <taxon>Metazoa</taxon>
        <taxon>Chordata</taxon>
        <taxon>Craniata</taxon>
        <taxon>Vertebrata</taxon>
        <taxon>Euteleostomi</taxon>
        <taxon>Lepidosauria</taxon>
        <taxon>Squamata</taxon>
        <taxon>Bifurcata</taxon>
        <taxon>Unidentata</taxon>
        <taxon>Episquamata</taxon>
        <taxon>Toxicofera</taxon>
        <taxon>Serpentes</taxon>
        <taxon>Colubroidea</taxon>
        <taxon>Elapidae</taxon>
        <taxon>Hydrophiinae</taxon>
        <taxon>Notechis</taxon>
    </lineage>
</organism>
<name>A0A6J1VWD2_9SAUR</name>
<dbReference type="GO" id="GO:0046696">
    <property type="term" value="C:lipopolysaccharide receptor complex"/>
    <property type="evidence" value="ECO:0007669"/>
    <property type="project" value="TreeGrafter"/>
</dbReference>
<dbReference type="KEGG" id="nss:113429075"/>
<evidence type="ECO:0000313" key="1">
    <source>
        <dbReference type="Proteomes" id="UP000504612"/>
    </source>
</evidence>
<dbReference type="AlphaFoldDB" id="A0A6J1VWD2"/>
<dbReference type="PANTHER" id="PTHR15218:SF0">
    <property type="entry name" value="LYMPHOCYTE ANTIGEN 96"/>
    <property type="match status" value="1"/>
</dbReference>
<reference evidence="2" key="1">
    <citation type="submission" date="2025-08" db="UniProtKB">
        <authorList>
            <consortium name="RefSeq"/>
        </authorList>
    </citation>
    <scope>IDENTIFICATION</scope>
</reference>
<sequence>MVLRYLHFFQLVIIILSVYGFTVALEKQLLCTSNDIDILYSYCGSGRDNFLFSVEPCWLRNRTDWQGTIFWIPKADLTVVNARIQLWNGPFKSLKWESAVCHGVDDDYSYCGALKGETINATVKISGSGPNYMKFLKGEFIVFLEIFTGLKELITCVNYTLILK</sequence>
<dbReference type="GO" id="GO:0034142">
    <property type="term" value="P:toll-like receptor 4 signaling pathway"/>
    <property type="evidence" value="ECO:0007669"/>
    <property type="project" value="TreeGrafter"/>
</dbReference>
<gene>
    <name evidence="2" type="primary">LY96</name>
</gene>
<proteinExistence type="predicted"/>
<dbReference type="GO" id="GO:0001530">
    <property type="term" value="F:lipopolysaccharide binding"/>
    <property type="evidence" value="ECO:0007669"/>
    <property type="project" value="InterPro"/>
</dbReference>
<protein>
    <submittedName>
        <fullName evidence="2">Lymphocyte antigen 96</fullName>
    </submittedName>
</protein>
<keyword evidence="1" id="KW-1185">Reference proteome</keyword>
<evidence type="ECO:0000313" key="2">
    <source>
        <dbReference type="RefSeq" id="XP_026547380.1"/>
    </source>
</evidence>
<dbReference type="Gene3D" id="2.60.40.770">
    <property type="match status" value="1"/>
</dbReference>
<dbReference type="GeneID" id="113429075"/>
<dbReference type="GO" id="GO:0032497">
    <property type="term" value="P:detection of lipopolysaccharide"/>
    <property type="evidence" value="ECO:0007669"/>
    <property type="project" value="TreeGrafter"/>
</dbReference>
<dbReference type="InterPro" id="IPR039217">
    <property type="entry name" value="LY96"/>
</dbReference>